<dbReference type="PANTHER" id="PTHR22930">
    <property type="match status" value="1"/>
</dbReference>
<evidence type="ECO:0000256" key="2">
    <source>
        <dbReference type="ARBA" id="ARBA00004123"/>
    </source>
</evidence>
<dbReference type="PANTHER" id="PTHR22930:SF269">
    <property type="entry name" value="NUCLEASE HARBI1-LIKE PROTEIN"/>
    <property type="match status" value="1"/>
</dbReference>
<reference evidence="9" key="3">
    <citation type="submission" date="2025-09" db="UniProtKB">
        <authorList>
            <consortium name="Ensembl"/>
        </authorList>
    </citation>
    <scope>IDENTIFICATION</scope>
</reference>
<gene>
    <name evidence="9" type="primary">LOC107379018</name>
</gene>
<reference evidence="9" key="2">
    <citation type="submission" date="2025-08" db="UniProtKB">
        <authorList>
            <consortium name="Ensembl"/>
        </authorList>
    </citation>
    <scope>IDENTIFICATION</scope>
</reference>
<keyword evidence="7" id="KW-0539">Nucleus</keyword>
<evidence type="ECO:0000256" key="1">
    <source>
        <dbReference type="ARBA" id="ARBA00001968"/>
    </source>
</evidence>
<reference evidence="9" key="1">
    <citation type="submission" date="2014-08" db="EMBL/GenBank/DDBJ databases">
        <authorList>
            <person name="Senf B."/>
            <person name="Petzold A."/>
            <person name="Downie B.R."/>
            <person name="Koch P."/>
            <person name="Platzer M."/>
        </authorList>
    </citation>
    <scope>NUCLEOTIDE SEQUENCE [LARGE SCALE GENOMIC DNA]</scope>
    <source>
        <strain evidence="9">GRZ</strain>
    </source>
</reference>
<dbReference type="GO" id="GO:0004518">
    <property type="term" value="F:nuclease activity"/>
    <property type="evidence" value="ECO:0007669"/>
    <property type="project" value="UniProtKB-KW"/>
</dbReference>
<dbReference type="Proteomes" id="UP000694548">
    <property type="component" value="Chromosome sgr01"/>
</dbReference>
<comment type="subcellular location">
    <subcellularLocation>
        <location evidence="2">Nucleus</location>
    </subcellularLocation>
</comment>
<name>A0A8C6NGU4_NOTFU</name>
<evidence type="ECO:0000256" key="5">
    <source>
        <dbReference type="ARBA" id="ARBA00022723"/>
    </source>
</evidence>
<accession>A0A8C6NGU4</accession>
<dbReference type="InterPro" id="IPR027806">
    <property type="entry name" value="HARBI1_dom"/>
</dbReference>
<dbReference type="Ensembl" id="ENSNFUT00015000237.1">
    <property type="protein sequence ID" value="ENSNFUP00015000190.1"/>
    <property type="gene ID" value="ENSNFUG00015000165.1"/>
</dbReference>
<feature type="domain" description="DDE Tnp4" evidence="8">
    <location>
        <begin position="48"/>
        <end position="203"/>
    </location>
</feature>
<evidence type="ECO:0000313" key="9">
    <source>
        <dbReference type="Ensembl" id="ENSNFUP00015000190.1"/>
    </source>
</evidence>
<keyword evidence="5" id="KW-0479">Metal-binding</keyword>
<dbReference type="AlphaFoldDB" id="A0A8C6NGU4"/>
<dbReference type="GO" id="GO:0016787">
    <property type="term" value="F:hydrolase activity"/>
    <property type="evidence" value="ECO:0007669"/>
    <property type="project" value="UniProtKB-KW"/>
</dbReference>
<evidence type="ECO:0000256" key="3">
    <source>
        <dbReference type="ARBA" id="ARBA00006958"/>
    </source>
</evidence>
<evidence type="ECO:0000256" key="4">
    <source>
        <dbReference type="ARBA" id="ARBA00022722"/>
    </source>
</evidence>
<dbReference type="GeneTree" id="ENSGT00940000164115"/>
<dbReference type="GO" id="GO:0005634">
    <property type="term" value="C:nucleus"/>
    <property type="evidence" value="ECO:0007669"/>
    <property type="project" value="UniProtKB-SubCell"/>
</dbReference>
<dbReference type="Pfam" id="PF13359">
    <property type="entry name" value="DDE_Tnp_4"/>
    <property type="match status" value="1"/>
</dbReference>
<organism evidence="9 10">
    <name type="scientific">Nothobranchius furzeri</name>
    <name type="common">Turquoise killifish</name>
    <dbReference type="NCBI Taxonomy" id="105023"/>
    <lineage>
        <taxon>Eukaryota</taxon>
        <taxon>Metazoa</taxon>
        <taxon>Chordata</taxon>
        <taxon>Craniata</taxon>
        <taxon>Vertebrata</taxon>
        <taxon>Euteleostomi</taxon>
        <taxon>Actinopterygii</taxon>
        <taxon>Neopterygii</taxon>
        <taxon>Teleostei</taxon>
        <taxon>Neoteleostei</taxon>
        <taxon>Acanthomorphata</taxon>
        <taxon>Ovalentaria</taxon>
        <taxon>Atherinomorphae</taxon>
        <taxon>Cyprinodontiformes</taxon>
        <taxon>Nothobranchiidae</taxon>
        <taxon>Nothobranchius</taxon>
    </lineage>
</organism>
<evidence type="ECO:0000313" key="10">
    <source>
        <dbReference type="Proteomes" id="UP000694548"/>
    </source>
</evidence>
<keyword evidence="4" id="KW-0540">Nuclease</keyword>
<keyword evidence="6" id="KW-0378">Hydrolase</keyword>
<evidence type="ECO:0000256" key="7">
    <source>
        <dbReference type="ARBA" id="ARBA00023242"/>
    </source>
</evidence>
<dbReference type="InterPro" id="IPR045249">
    <property type="entry name" value="HARBI1-like"/>
</dbReference>
<comment type="cofactor">
    <cofactor evidence="1">
        <name>a divalent metal cation</name>
        <dbReference type="ChEBI" id="CHEBI:60240"/>
    </cofactor>
</comment>
<comment type="similarity">
    <text evidence="3">Belongs to the HARBI1 family.</text>
</comment>
<evidence type="ECO:0000256" key="6">
    <source>
        <dbReference type="ARBA" id="ARBA00022801"/>
    </source>
</evidence>
<keyword evidence="10" id="KW-1185">Reference proteome</keyword>
<dbReference type="GO" id="GO:0046872">
    <property type="term" value="F:metal ion binding"/>
    <property type="evidence" value="ECO:0007669"/>
    <property type="project" value="UniProtKB-KW"/>
</dbReference>
<protein>
    <recommendedName>
        <fullName evidence="8">DDE Tnp4 domain-containing protein</fullName>
    </recommendedName>
</protein>
<sequence length="255" mass="28708">MSASRFDELLHRIRSHINHAATHSSPVKLEERLAVTLRVLASGNSQQSVAQSYSDFFNYKGTHSLVLMAVCDANYRLSMVEIGAYRRESDGGVLQECMFGRRLLHGTLDLPPPANLPGSTTTVPHVFLGDAAFPLHQNLMQPFPGTNLDDTQRIYNYRHSRARRVIENSFCILAARWRILRRPIDFHPDKTVKVVKACVALHNYLSSTDAANTPATRYVPPRFSDSFSSADDVVDGEWRRVAAGDTRNDFKSFFL</sequence>
<evidence type="ECO:0000259" key="8">
    <source>
        <dbReference type="Pfam" id="PF13359"/>
    </source>
</evidence>
<proteinExistence type="inferred from homology"/>